<proteinExistence type="predicted"/>
<dbReference type="HOGENOM" id="CLU_1129443_0_0_1"/>
<dbReference type="InParanoid" id="A0A0C3B484"/>
<sequence>MTSRSIELCNPFHATPGGFYLRTSMGGRGFRREFPSSADELPESPMEKRPYVDPYIIQSSINDSILLKDTSGYYLTPTPFPAPVLRPHDRDPLSSTPRPVPIHQPNSAPPIVIQRASRSPSPILPPSRSKSPLYFLKRRSVSSSAISPERTSSIYSSFSPRASQSLSPSPSPSPPPRAFSLTPTTSTTPTPRVRSKSHSVSMLEGYEHAKKLKGVDLRRLSTPTPPPPAYTQYAIGQCGGRKRHWG</sequence>
<evidence type="ECO:0000256" key="1">
    <source>
        <dbReference type="SAM" id="MobiDB-lite"/>
    </source>
</evidence>
<protein>
    <submittedName>
        <fullName evidence="2">Uncharacterized protein</fullName>
    </submittedName>
</protein>
<reference evidence="3" key="2">
    <citation type="submission" date="2015-01" db="EMBL/GenBank/DDBJ databases">
        <title>Evolutionary Origins and Diversification of the Mycorrhizal Mutualists.</title>
        <authorList>
            <consortium name="DOE Joint Genome Institute"/>
            <consortium name="Mycorrhizal Genomics Consortium"/>
            <person name="Kohler A."/>
            <person name="Kuo A."/>
            <person name="Nagy L.G."/>
            <person name="Floudas D."/>
            <person name="Copeland A."/>
            <person name="Barry K.W."/>
            <person name="Cichocki N."/>
            <person name="Veneault-Fourrey C."/>
            <person name="LaButti K."/>
            <person name="Lindquist E.A."/>
            <person name="Lipzen A."/>
            <person name="Lundell T."/>
            <person name="Morin E."/>
            <person name="Murat C."/>
            <person name="Riley R."/>
            <person name="Ohm R."/>
            <person name="Sun H."/>
            <person name="Tunlid A."/>
            <person name="Henrissat B."/>
            <person name="Grigoriev I.V."/>
            <person name="Hibbett D.S."/>
            <person name="Martin F."/>
        </authorList>
    </citation>
    <scope>NUCLEOTIDE SEQUENCE [LARGE SCALE GENOMIC DNA]</scope>
    <source>
        <strain evidence="3">F 1598</strain>
    </source>
</reference>
<accession>A0A0C3B484</accession>
<dbReference type="AlphaFoldDB" id="A0A0C3B484"/>
<dbReference type="Proteomes" id="UP000054166">
    <property type="component" value="Unassembled WGS sequence"/>
</dbReference>
<feature type="compositionally biased region" description="Polar residues" evidence="1">
    <location>
        <begin position="146"/>
        <end position="155"/>
    </location>
</feature>
<feature type="region of interest" description="Disordered" evidence="1">
    <location>
        <begin position="146"/>
        <end position="209"/>
    </location>
</feature>
<evidence type="ECO:0000313" key="3">
    <source>
        <dbReference type="Proteomes" id="UP000054166"/>
    </source>
</evidence>
<feature type="compositionally biased region" description="Low complexity" evidence="1">
    <location>
        <begin position="156"/>
        <end position="168"/>
    </location>
</feature>
<reference evidence="2 3" key="1">
    <citation type="submission" date="2014-04" db="EMBL/GenBank/DDBJ databases">
        <authorList>
            <consortium name="DOE Joint Genome Institute"/>
            <person name="Kuo A."/>
            <person name="Tarkka M."/>
            <person name="Buscot F."/>
            <person name="Kohler A."/>
            <person name="Nagy L.G."/>
            <person name="Floudas D."/>
            <person name="Copeland A."/>
            <person name="Barry K.W."/>
            <person name="Cichocki N."/>
            <person name="Veneault-Fourrey C."/>
            <person name="LaButti K."/>
            <person name="Lindquist E.A."/>
            <person name="Lipzen A."/>
            <person name="Lundell T."/>
            <person name="Morin E."/>
            <person name="Murat C."/>
            <person name="Sun H."/>
            <person name="Tunlid A."/>
            <person name="Henrissat B."/>
            <person name="Grigoriev I.V."/>
            <person name="Hibbett D.S."/>
            <person name="Martin F."/>
            <person name="Nordberg H.P."/>
            <person name="Cantor M.N."/>
            <person name="Hua S.X."/>
        </authorList>
    </citation>
    <scope>NUCLEOTIDE SEQUENCE [LARGE SCALE GENOMIC DNA]</scope>
    <source>
        <strain evidence="2 3">F 1598</strain>
    </source>
</reference>
<evidence type="ECO:0000313" key="2">
    <source>
        <dbReference type="EMBL" id="KIM81038.1"/>
    </source>
</evidence>
<name>A0A0C3B484_PILCF</name>
<feature type="compositionally biased region" description="Low complexity" evidence="1">
    <location>
        <begin position="178"/>
        <end position="191"/>
    </location>
</feature>
<organism evidence="2 3">
    <name type="scientific">Piloderma croceum (strain F 1598)</name>
    <dbReference type="NCBI Taxonomy" id="765440"/>
    <lineage>
        <taxon>Eukaryota</taxon>
        <taxon>Fungi</taxon>
        <taxon>Dikarya</taxon>
        <taxon>Basidiomycota</taxon>
        <taxon>Agaricomycotina</taxon>
        <taxon>Agaricomycetes</taxon>
        <taxon>Agaricomycetidae</taxon>
        <taxon>Atheliales</taxon>
        <taxon>Atheliaceae</taxon>
        <taxon>Piloderma</taxon>
    </lineage>
</organism>
<dbReference type="EMBL" id="KN833001">
    <property type="protein sequence ID" value="KIM81038.1"/>
    <property type="molecule type" value="Genomic_DNA"/>
</dbReference>
<gene>
    <name evidence="2" type="ORF">PILCRDRAFT_511008</name>
</gene>
<keyword evidence="3" id="KW-1185">Reference proteome</keyword>
<feature type="region of interest" description="Disordered" evidence="1">
    <location>
        <begin position="80"/>
        <end position="108"/>
    </location>
</feature>